<dbReference type="Pfam" id="PF11964">
    <property type="entry name" value="SpoIIAA-like"/>
    <property type="match status" value="1"/>
</dbReference>
<dbReference type="EMBL" id="MVIE01000015">
    <property type="protein sequence ID" value="ORB40359.1"/>
    <property type="molecule type" value="Genomic_DNA"/>
</dbReference>
<accession>A0A1X0IAU5</accession>
<dbReference type="InterPro" id="IPR036513">
    <property type="entry name" value="STAS_dom_sf"/>
</dbReference>
<comment type="caution">
    <text evidence="1">The sequence shown here is derived from an EMBL/GenBank/DDBJ whole genome shotgun (WGS) entry which is preliminary data.</text>
</comment>
<dbReference type="AlphaFoldDB" id="A0A1X0IAU5"/>
<dbReference type="Gene3D" id="3.40.50.10600">
    <property type="entry name" value="SpoIIaa-like domains"/>
    <property type="match status" value="1"/>
</dbReference>
<sequence>MLKELSGMPAGIQALEADGTVTAADYERVFAPLVDRARRTGTRLRLLYEFGPGFHRITPGALWADARLGWDYVRLLDGCAVVTDIGWVRAPSGAIGKWMPVPVRLYANAERDDAVAWLTLLPAPAEVSALDMAEAFFGGTGAALLSLGKLAVSTGVKSRRHGARETQYAPTVFGCGLGRRSTPRPPPPTTAG</sequence>
<dbReference type="SUPFAM" id="SSF52091">
    <property type="entry name" value="SpoIIaa-like"/>
    <property type="match status" value="1"/>
</dbReference>
<dbReference type="STRING" id="590652.BST39_13585"/>
<dbReference type="OrthoDB" id="4729899at2"/>
<protein>
    <submittedName>
        <fullName evidence="1">STAS/SEC14 domain-containing protein</fullName>
    </submittedName>
</protein>
<dbReference type="Proteomes" id="UP000192513">
    <property type="component" value="Unassembled WGS sequence"/>
</dbReference>
<proteinExistence type="predicted"/>
<gene>
    <name evidence="1" type="ORF">BST39_13585</name>
</gene>
<evidence type="ECO:0000313" key="2">
    <source>
        <dbReference type="Proteomes" id="UP000192513"/>
    </source>
</evidence>
<name>A0A1X0IAU5_9MYCO</name>
<evidence type="ECO:0000313" key="1">
    <source>
        <dbReference type="EMBL" id="ORB40359.1"/>
    </source>
</evidence>
<organism evidence="1 2">
    <name type="scientific">Mycobacterium paraseoulense</name>
    <dbReference type="NCBI Taxonomy" id="590652"/>
    <lineage>
        <taxon>Bacteria</taxon>
        <taxon>Bacillati</taxon>
        <taxon>Actinomycetota</taxon>
        <taxon>Actinomycetes</taxon>
        <taxon>Mycobacteriales</taxon>
        <taxon>Mycobacteriaceae</taxon>
        <taxon>Mycobacterium</taxon>
    </lineage>
</organism>
<reference evidence="1 2" key="1">
    <citation type="submission" date="2017-02" db="EMBL/GenBank/DDBJ databases">
        <title>The new phylogeny of genus Mycobacterium.</title>
        <authorList>
            <person name="Tortoli E."/>
            <person name="Trovato A."/>
            <person name="Cirillo D.M."/>
        </authorList>
    </citation>
    <scope>NUCLEOTIDE SEQUENCE [LARGE SCALE GENOMIC DNA]</scope>
    <source>
        <strain evidence="1 2">DSM 45000</strain>
    </source>
</reference>
<dbReference type="InterPro" id="IPR038396">
    <property type="entry name" value="SpoIIAA-like_sf"/>
</dbReference>
<keyword evidence="2" id="KW-1185">Reference proteome</keyword>
<dbReference type="InterPro" id="IPR021866">
    <property type="entry name" value="SpoIIAA-like"/>
</dbReference>